<proteinExistence type="predicted"/>
<dbReference type="Gene3D" id="3.40.50.720">
    <property type="entry name" value="NAD(P)-binding Rossmann-like Domain"/>
    <property type="match status" value="1"/>
</dbReference>
<feature type="domain" description="GFO/IDH/MocA-like oxidoreductase" evidence="2">
    <location>
        <begin position="146"/>
        <end position="242"/>
    </location>
</feature>
<accession>A0A1J5RFD4</accession>
<dbReference type="AlphaFoldDB" id="A0A1J5RFD4"/>
<dbReference type="EC" id="1.-.-.-" evidence="3"/>
<dbReference type="InterPro" id="IPR036291">
    <property type="entry name" value="NAD(P)-bd_dom_sf"/>
</dbReference>
<dbReference type="SUPFAM" id="SSF55347">
    <property type="entry name" value="Glyceraldehyde-3-phosphate dehydrogenase-like, C-terminal domain"/>
    <property type="match status" value="1"/>
</dbReference>
<dbReference type="InterPro" id="IPR051317">
    <property type="entry name" value="Gfo/Idh/MocA_oxidoreduct"/>
</dbReference>
<reference evidence="3" key="1">
    <citation type="submission" date="2016-10" db="EMBL/GenBank/DDBJ databases">
        <title>Sequence of Gallionella enrichment culture.</title>
        <authorList>
            <person name="Poehlein A."/>
            <person name="Muehling M."/>
            <person name="Daniel R."/>
        </authorList>
    </citation>
    <scope>NUCLEOTIDE SEQUENCE</scope>
</reference>
<feature type="domain" description="Gfo/Idh/MocA-like oxidoreductase N-terminal" evidence="1">
    <location>
        <begin position="6"/>
        <end position="136"/>
    </location>
</feature>
<evidence type="ECO:0000259" key="1">
    <source>
        <dbReference type="Pfam" id="PF01408"/>
    </source>
</evidence>
<dbReference type="SUPFAM" id="SSF51735">
    <property type="entry name" value="NAD(P)-binding Rossmann-fold domains"/>
    <property type="match status" value="1"/>
</dbReference>
<dbReference type="InterPro" id="IPR055170">
    <property type="entry name" value="GFO_IDH_MocA-like_dom"/>
</dbReference>
<organism evidence="3">
    <name type="scientific">mine drainage metagenome</name>
    <dbReference type="NCBI Taxonomy" id="410659"/>
    <lineage>
        <taxon>unclassified sequences</taxon>
        <taxon>metagenomes</taxon>
        <taxon>ecological metagenomes</taxon>
    </lineage>
</organism>
<sequence>MTYRAALVGCGLIGSEFSDTSSMTGIWSHAAAYTSCPDTQLVAVCDPDQGKLERCAKRWKVAARFKDLATMLDRQGPEIVSICTPDATHYPLIRQALEHPDVRAVLAEKPLAANLAQAGELASLAARLGKVLAVNYSRRYATGFGELKAIIERGELGKIQAVSGFFTKGTVHNGSHWFDLAHFLIGPVRRVLGIDRLREQDDDPTLDVILEFESGAAGYLHGCDATAYDLFEMDIVASAGRARIVEEGFEIQLYQVEPSPFGAGYKRLARRGEIDPGLPNALSEAVADIVRCLGEQGIPRCSAGDALQALAIGLAARRSAKDGQAVLLKDFR</sequence>
<gene>
    <name evidence="3" type="primary">ycjS_3</name>
    <name evidence="3" type="ORF">GALL_297760</name>
</gene>
<dbReference type="PANTHER" id="PTHR43708">
    <property type="entry name" value="CONSERVED EXPRESSED OXIDOREDUCTASE (EUROFUNG)"/>
    <property type="match status" value="1"/>
</dbReference>
<dbReference type="PANTHER" id="PTHR43708:SF8">
    <property type="entry name" value="OXIDOREDUCTASE"/>
    <property type="match status" value="1"/>
</dbReference>
<dbReference type="EMBL" id="MLJW01000376">
    <property type="protein sequence ID" value="OIQ88339.1"/>
    <property type="molecule type" value="Genomic_DNA"/>
</dbReference>
<dbReference type="Pfam" id="PF22725">
    <property type="entry name" value="GFO_IDH_MocA_C3"/>
    <property type="match status" value="1"/>
</dbReference>
<keyword evidence="3" id="KW-0560">Oxidoreductase</keyword>
<dbReference type="InterPro" id="IPR000683">
    <property type="entry name" value="Gfo/Idh/MocA-like_OxRdtase_N"/>
</dbReference>
<protein>
    <submittedName>
        <fullName evidence="3">Putative oxidoreductase YcjS</fullName>
        <ecNumber evidence="3">1.-.-.-</ecNumber>
    </submittedName>
</protein>
<evidence type="ECO:0000259" key="2">
    <source>
        <dbReference type="Pfam" id="PF22725"/>
    </source>
</evidence>
<dbReference type="Pfam" id="PF01408">
    <property type="entry name" value="GFO_IDH_MocA"/>
    <property type="match status" value="1"/>
</dbReference>
<dbReference type="GO" id="GO:0000166">
    <property type="term" value="F:nucleotide binding"/>
    <property type="evidence" value="ECO:0007669"/>
    <property type="project" value="InterPro"/>
</dbReference>
<evidence type="ECO:0000313" key="3">
    <source>
        <dbReference type="EMBL" id="OIQ88339.1"/>
    </source>
</evidence>
<name>A0A1J5RFD4_9ZZZZ</name>
<dbReference type="GO" id="GO:0016491">
    <property type="term" value="F:oxidoreductase activity"/>
    <property type="evidence" value="ECO:0007669"/>
    <property type="project" value="UniProtKB-KW"/>
</dbReference>
<dbReference type="Gene3D" id="3.30.360.10">
    <property type="entry name" value="Dihydrodipicolinate Reductase, domain 2"/>
    <property type="match status" value="1"/>
</dbReference>
<comment type="caution">
    <text evidence="3">The sequence shown here is derived from an EMBL/GenBank/DDBJ whole genome shotgun (WGS) entry which is preliminary data.</text>
</comment>